<dbReference type="SMART" id="SM00073">
    <property type="entry name" value="HPT"/>
    <property type="match status" value="1"/>
</dbReference>
<dbReference type="InterPro" id="IPR005467">
    <property type="entry name" value="His_kinase_dom"/>
</dbReference>
<dbReference type="SUPFAM" id="SSF50341">
    <property type="entry name" value="CheW-like"/>
    <property type="match status" value="1"/>
</dbReference>
<keyword evidence="5" id="KW-0808">Transferase</keyword>
<dbReference type="AlphaFoldDB" id="A0A560ES88"/>
<feature type="domain" description="HPt" evidence="12">
    <location>
        <begin position="1"/>
        <end position="101"/>
    </location>
</feature>
<dbReference type="Pfam" id="PF02895">
    <property type="entry name" value="H-kinase_dim"/>
    <property type="match status" value="1"/>
</dbReference>
<dbReference type="OrthoDB" id="9803176at2"/>
<keyword evidence="4 9" id="KW-0597">Phosphoprotein</keyword>
<dbReference type="InterPro" id="IPR037006">
    <property type="entry name" value="CheA-like_homodim_sf"/>
</dbReference>
<dbReference type="InterPro" id="IPR036641">
    <property type="entry name" value="HPT_dom_sf"/>
</dbReference>
<keyword evidence="7" id="KW-0902">Two-component regulatory system</keyword>
<comment type="catalytic activity">
    <reaction evidence="1">
        <text>ATP + protein L-histidine = ADP + protein N-phospho-L-histidine.</text>
        <dbReference type="EC" id="2.7.13.3"/>
    </reaction>
</comment>
<dbReference type="InterPro" id="IPR036890">
    <property type="entry name" value="HATPase_C_sf"/>
</dbReference>
<dbReference type="EMBL" id="VITN01000026">
    <property type="protein sequence ID" value="TWB12240.1"/>
    <property type="molecule type" value="Genomic_DNA"/>
</dbReference>
<sequence length="669" mass="70005">MDELLEQFLIEGPEQVQQAGEALLALEGRPDDAALIDQAFRAIHTLKGSVGLFDLPAMGRVLHVAEDLLGAWRDGRQALSRGAMDALIAATGQTERWLGALAATGGGLPADADAVAADLVGRLSRALDSDAPPSAAVQATHIDTAWIEALFRDRGLDPARYPTVTALRYVPDAGCYFRGEDPIAFARAVPDLLALRITRRDAAAPAAAGAYDAYACDLVVELLSAAAPETVKGPFRFVPDQIQLLSWSPPPPPSAPVPPPALAEGPRSLRVEAGRIDALAQLVDELVVAKNALSDLAGQMADGLAPQAAVQILGDRQATLDRLVGRLHRTVMGIRLVPILPLLRRFSRVVRETATALGKEVDLAVDGQDVQVDKAIVEGLFEPLTHLLRNAVDHGIEPAAERAAAGKPTRALIRLVARREGDHVVIDVADDGRGMDPARIRRVAAARGLLPDRMLDALADDQVLDLVFRPGFSTAEAVTDLSGRGVGMDAVRAAVGRLGGSVGISSASGQGTTVRLVLPLNLVLTKVMVVAVAGERYGIPMDGIVETARVDPDRVRPIRAGRAFVLRDTAVPLLSLAALLGLPEEARVDGGPCRAVVARAGGDLVAVEVGAFVGRRDVVLRPLTGLLSAMPGLLGTTLLGDGHVLMVLDVPGLIAAATGDTAPMGQGAL</sequence>
<dbReference type="Gene3D" id="3.30.565.10">
    <property type="entry name" value="Histidine kinase-like ATPase, C-terminal domain"/>
    <property type="match status" value="1"/>
</dbReference>
<dbReference type="EC" id="2.7.13.3" evidence="2"/>
<evidence type="ECO:0000256" key="2">
    <source>
        <dbReference type="ARBA" id="ARBA00012438"/>
    </source>
</evidence>
<dbReference type="InterPro" id="IPR036061">
    <property type="entry name" value="CheW-like_dom_sf"/>
</dbReference>
<comment type="caution">
    <text evidence="13">The sequence shown here is derived from an EMBL/GenBank/DDBJ whole genome shotgun (WGS) entry which is preliminary data.</text>
</comment>
<dbReference type="PANTHER" id="PTHR43395">
    <property type="entry name" value="SENSOR HISTIDINE KINASE CHEA"/>
    <property type="match status" value="1"/>
</dbReference>
<evidence type="ECO:0000256" key="7">
    <source>
        <dbReference type="ARBA" id="ARBA00023012"/>
    </source>
</evidence>
<dbReference type="InterPro" id="IPR004105">
    <property type="entry name" value="CheA-like_dim"/>
</dbReference>
<evidence type="ECO:0000313" key="14">
    <source>
        <dbReference type="Proteomes" id="UP000319859"/>
    </source>
</evidence>
<dbReference type="InterPro" id="IPR004358">
    <property type="entry name" value="Sig_transdc_His_kin-like_C"/>
</dbReference>
<dbReference type="CDD" id="cd00088">
    <property type="entry name" value="HPT"/>
    <property type="match status" value="1"/>
</dbReference>
<evidence type="ECO:0000259" key="10">
    <source>
        <dbReference type="PROSITE" id="PS50109"/>
    </source>
</evidence>
<dbReference type="SMART" id="SM00260">
    <property type="entry name" value="CheW"/>
    <property type="match status" value="1"/>
</dbReference>
<evidence type="ECO:0000259" key="11">
    <source>
        <dbReference type="PROSITE" id="PS50851"/>
    </source>
</evidence>
<dbReference type="PROSITE" id="PS50894">
    <property type="entry name" value="HPT"/>
    <property type="match status" value="1"/>
</dbReference>
<feature type="domain" description="CheW-like" evidence="11">
    <location>
        <begin position="524"/>
        <end position="659"/>
    </location>
</feature>
<evidence type="ECO:0000256" key="6">
    <source>
        <dbReference type="ARBA" id="ARBA00022777"/>
    </source>
</evidence>
<evidence type="ECO:0000259" key="12">
    <source>
        <dbReference type="PROSITE" id="PS50894"/>
    </source>
</evidence>
<evidence type="ECO:0000256" key="1">
    <source>
        <dbReference type="ARBA" id="ARBA00000085"/>
    </source>
</evidence>
<dbReference type="PROSITE" id="PS50851">
    <property type="entry name" value="CHEW"/>
    <property type="match status" value="1"/>
</dbReference>
<gene>
    <name evidence="13" type="ORF">FBZ89_12618</name>
</gene>
<dbReference type="Pfam" id="PF01584">
    <property type="entry name" value="CheW"/>
    <property type="match status" value="1"/>
</dbReference>
<dbReference type="InterPro" id="IPR002545">
    <property type="entry name" value="CheW-lke_dom"/>
</dbReference>
<dbReference type="Pfam" id="PF02518">
    <property type="entry name" value="HATPase_c"/>
    <property type="match status" value="1"/>
</dbReference>
<dbReference type="SUPFAM" id="SSF47384">
    <property type="entry name" value="Homodimeric domain of signal transducing histidine kinase"/>
    <property type="match status" value="1"/>
</dbReference>
<evidence type="ECO:0000256" key="5">
    <source>
        <dbReference type="ARBA" id="ARBA00022679"/>
    </source>
</evidence>
<dbReference type="Pfam" id="PF01627">
    <property type="entry name" value="Hpt"/>
    <property type="match status" value="1"/>
</dbReference>
<dbReference type="FunFam" id="3.30.565.10:FF:000016">
    <property type="entry name" value="Chemotaxis protein CheA, putative"/>
    <property type="match status" value="1"/>
</dbReference>
<dbReference type="InterPro" id="IPR008207">
    <property type="entry name" value="Sig_transdc_His_kin_Hpt_dom"/>
</dbReference>
<dbReference type="PROSITE" id="PS50109">
    <property type="entry name" value="HIS_KIN"/>
    <property type="match status" value="1"/>
</dbReference>
<dbReference type="PRINTS" id="PR00344">
    <property type="entry name" value="BCTRLSENSOR"/>
</dbReference>
<dbReference type="GO" id="GO:0005737">
    <property type="term" value="C:cytoplasm"/>
    <property type="evidence" value="ECO:0007669"/>
    <property type="project" value="InterPro"/>
</dbReference>
<dbReference type="InterPro" id="IPR051315">
    <property type="entry name" value="Bact_Chemotaxis_CheA"/>
</dbReference>
<dbReference type="Gene3D" id="1.10.287.560">
    <property type="entry name" value="Histidine kinase CheA-like, homodimeric domain"/>
    <property type="match status" value="1"/>
</dbReference>
<dbReference type="SMART" id="SM01231">
    <property type="entry name" value="H-kinase_dim"/>
    <property type="match status" value="1"/>
</dbReference>
<reference evidence="13 14" key="1">
    <citation type="submission" date="2019-06" db="EMBL/GenBank/DDBJ databases">
        <title>Genomic Encyclopedia of Type Strains, Phase IV (KMG-V): Genome sequencing to study the core and pangenomes of soil and plant-associated prokaryotes.</title>
        <authorList>
            <person name="Whitman W."/>
        </authorList>
    </citation>
    <scope>NUCLEOTIDE SEQUENCE [LARGE SCALE GENOMIC DNA]</scope>
    <source>
        <strain evidence="13 14">BR 11880</strain>
    </source>
</reference>
<protein>
    <recommendedName>
        <fullName evidence="3">Chemotaxis protein CheA</fullName>
        <ecNumber evidence="2">2.7.13.3</ecNumber>
    </recommendedName>
</protein>
<dbReference type="InterPro" id="IPR036097">
    <property type="entry name" value="HisK_dim/P_sf"/>
</dbReference>
<dbReference type="PANTHER" id="PTHR43395:SF8">
    <property type="entry name" value="HISTIDINE KINASE"/>
    <property type="match status" value="1"/>
</dbReference>
<dbReference type="SUPFAM" id="SSF55874">
    <property type="entry name" value="ATPase domain of HSP90 chaperone/DNA topoisomerase II/histidine kinase"/>
    <property type="match status" value="1"/>
</dbReference>
<dbReference type="RefSeq" id="WP_145753636.1">
    <property type="nucleotide sequence ID" value="NZ_VITN01000026.1"/>
</dbReference>
<feature type="modified residue" description="Phosphohistidine" evidence="9">
    <location>
        <position position="44"/>
    </location>
</feature>
<accession>A0A560ES88</accession>
<evidence type="ECO:0000256" key="3">
    <source>
        <dbReference type="ARBA" id="ARBA00021495"/>
    </source>
</evidence>
<dbReference type="SUPFAM" id="SSF47226">
    <property type="entry name" value="Histidine-containing phosphotransfer domain, HPT domain"/>
    <property type="match status" value="1"/>
</dbReference>
<evidence type="ECO:0000313" key="13">
    <source>
        <dbReference type="EMBL" id="TWB12240.1"/>
    </source>
</evidence>
<evidence type="ECO:0000256" key="8">
    <source>
        <dbReference type="ARBA" id="ARBA00035100"/>
    </source>
</evidence>
<comment type="function">
    <text evidence="8">Involved in the transmission of sensory signals from the chemoreceptors to the flagellar motors. CheA is autophosphorylated; it can transfer its phosphate group to either CheB or CheY.</text>
</comment>
<organism evidence="13 14">
    <name type="scientific">Nitrospirillum amazonense</name>
    <dbReference type="NCBI Taxonomy" id="28077"/>
    <lineage>
        <taxon>Bacteria</taxon>
        <taxon>Pseudomonadati</taxon>
        <taxon>Pseudomonadota</taxon>
        <taxon>Alphaproteobacteria</taxon>
        <taxon>Rhodospirillales</taxon>
        <taxon>Azospirillaceae</taxon>
        <taxon>Nitrospirillum</taxon>
    </lineage>
</organism>
<dbReference type="SMART" id="SM00387">
    <property type="entry name" value="HATPase_c"/>
    <property type="match status" value="1"/>
</dbReference>
<name>A0A560ES88_9PROT</name>
<evidence type="ECO:0000256" key="4">
    <source>
        <dbReference type="ARBA" id="ARBA00022553"/>
    </source>
</evidence>
<dbReference type="GO" id="GO:0000155">
    <property type="term" value="F:phosphorelay sensor kinase activity"/>
    <property type="evidence" value="ECO:0007669"/>
    <property type="project" value="InterPro"/>
</dbReference>
<evidence type="ECO:0000256" key="9">
    <source>
        <dbReference type="PROSITE-ProRule" id="PRU00110"/>
    </source>
</evidence>
<dbReference type="Gene3D" id="1.20.120.160">
    <property type="entry name" value="HPT domain"/>
    <property type="match status" value="1"/>
</dbReference>
<dbReference type="Proteomes" id="UP000319859">
    <property type="component" value="Unassembled WGS sequence"/>
</dbReference>
<keyword evidence="6 13" id="KW-0418">Kinase</keyword>
<dbReference type="GO" id="GO:0006935">
    <property type="term" value="P:chemotaxis"/>
    <property type="evidence" value="ECO:0007669"/>
    <property type="project" value="InterPro"/>
</dbReference>
<proteinExistence type="predicted"/>
<dbReference type="Gene3D" id="2.30.30.40">
    <property type="entry name" value="SH3 Domains"/>
    <property type="match status" value="1"/>
</dbReference>
<dbReference type="InterPro" id="IPR003594">
    <property type="entry name" value="HATPase_dom"/>
</dbReference>
<feature type="domain" description="Histidine kinase" evidence="10">
    <location>
        <begin position="320"/>
        <end position="522"/>
    </location>
</feature>